<gene>
    <name evidence="3" type="ORF">B1B_02305</name>
</gene>
<organism evidence="3">
    <name type="scientific">mine drainage metagenome</name>
    <dbReference type="NCBI Taxonomy" id="410659"/>
    <lineage>
        <taxon>unclassified sequences</taxon>
        <taxon>metagenomes</taxon>
        <taxon>ecological metagenomes</taxon>
    </lineage>
</organism>
<name>T1C2M2_9ZZZZ</name>
<comment type="caution">
    <text evidence="3">The sequence shown here is derived from an EMBL/GenBank/DDBJ whole genome shotgun (WGS) entry which is preliminary data.</text>
</comment>
<sequence>GVYAQSVRLTGPWRLSLRAGESAFELPATLIASESVNGIWRSRHRHGPIEIEQTVAPIADPPGVIRTLRTTTSEVVPGPLMIENHWSPYLLPVLIEGIRPLLFHAETRGEELRLRQREFGLSFRSTVLPTRLYLNRGSWIGGRYEGRLEEVASEHELLVAPGRTAEITFLIHGGLEREIGRRDAVEPALADPEMAAGRVGTADATWMERTPILRFPDAPELERAYSLARASLRRLYAAPGEGLTGLVAGYPWYSAIWCRDLAWMLPAVLWLGDVDWVERSLSSVFHYQLHADVPILGGRPGELPMQIAPGPIFLYGTSDTTLYYPGLIDRFIRHSGRTATAPSWNGVLERILSWGEARTDPKTGLFRNGGEVHSVGAVKDSLARVHYGIDAADTTIWDSTDRRDHAIDIQVLWNEALGVGARWTSRGTDDPRSARWTAMADRVRDTVGRRYPWPEEGYLFDSMDAEGPVRKVRPNALRAVSAGWFDTAFARSIVHRAARDDLTTPWGVRTLSRLHATYDPQAYHDGQVWTIATAWAADAALAAGEQDIGMAYLETIARRIVEEGGYANECYRGDRPEPFNSCFLLGFSVAPFLTVVFERLWGLRIDAPRVRLTVRPVFPVTWTSASIAGLRIGEGSVDLDWSPSRLSVRWSGPSALTIVTPNGEGSVPSGTRRAFDLAARAGSKWARVRPRGGMSKGDSEPPRGSSVGKLRAFQHPVASDRAPAPYTTPSLEINSRGWIRASRRRTCPF</sequence>
<feature type="region of interest" description="Disordered" evidence="1">
    <location>
        <begin position="688"/>
        <end position="708"/>
    </location>
</feature>
<protein>
    <submittedName>
        <fullName evidence="3">Glycogen debranching enzyme</fullName>
    </submittedName>
</protein>
<proteinExistence type="predicted"/>
<dbReference type="Gene3D" id="1.50.10.10">
    <property type="match status" value="1"/>
</dbReference>
<dbReference type="SUPFAM" id="SSF48208">
    <property type="entry name" value="Six-hairpin glycosidases"/>
    <property type="match status" value="1"/>
</dbReference>
<evidence type="ECO:0000256" key="1">
    <source>
        <dbReference type="SAM" id="MobiDB-lite"/>
    </source>
</evidence>
<dbReference type="AlphaFoldDB" id="T1C2M2"/>
<dbReference type="InterPro" id="IPR012341">
    <property type="entry name" value="6hp_glycosidase-like_sf"/>
</dbReference>
<evidence type="ECO:0000259" key="2">
    <source>
        <dbReference type="Pfam" id="PF06202"/>
    </source>
</evidence>
<dbReference type="EMBL" id="AUZY01001361">
    <property type="protein sequence ID" value="EQD75108.1"/>
    <property type="molecule type" value="Genomic_DNA"/>
</dbReference>
<dbReference type="Pfam" id="PF06202">
    <property type="entry name" value="GDE_C"/>
    <property type="match status" value="1"/>
</dbReference>
<feature type="non-terminal residue" evidence="3">
    <location>
        <position position="1"/>
    </location>
</feature>
<dbReference type="GO" id="GO:0005975">
    <property type="term" value="P:carbohydrate metabolic process"/>
    <property type="evidence" value="ECO:0007669"/>
    <property type="project" value="InterPro"/>
</dbReference>
<evidence type="ECO:0000313" key="3">
    <source>
        <dbReference type="EMBL" id="EQD75108.1"/>
    </source>
</evidence>
<reference evidence="3" key="2">
    <citation type="journal article" date="2014" name="ISME J.">
        <title>Microbial stratification in low pH oxic and suboxic macroscopic growths along an acid mine drainage.</title>
        <authorList>
            <person name="Mendez-Garcia C."/>
            <person name="Mesa V."/>
            <person name="Sprenger R.R."/>
            <person name="Richter M."/>
            <person name="Diez M.S."/>
            <person name="Solano J."/>
            <person name="Bargiela R."/>
            <person name="Golyshina O.V."/>
            <person name="Manteca A."/>
            <person name="Ramos J.L."/>
            <person name="Gallego J.R."/>
            <person name="Llorente I."/>
            <person name="Martins Dos Santos V.A."/>
            <person name="Jensen O.N."/>
            <person name="Pelaez A.I."/>
            <person name="Sanchez J."/>
            <person name="Ferrer M."/>
        </authorList>
    </citation>
    <scope>NUCLEOTIDE SEQUENCE</scope>
</reference>
<accession>T1C2M2</accession>
<dbReference type="InterPro" id="IPR008928">
    <property type="entry name" value="6-hairpin_glycosidase_sf"/>
</dbReference>
<reference evidence="3" key="1">
    <citation type="submission" date="2013-08" db="EMBL/GenBank/DDBJ databases">
        <authorList>
            <person name="Mendez C."/>
            <person name="Richter M."/>
            <person name="Ferrer M."/>
            <person name="Sanchez J."/>
        </authorList>
    </citation>
    <scope>NUCLEOTIDE SEQUENCE</scope>
</reference>
<dbReference type="InterPro" id="IPR032790">
    <property type="entry name" value="GDE_C"/>
</dbReference>
<feature type="domain" description="Glycogen debranching enzyme C-terminal" evidence="2">
    <location>
        <begin position="242"/>
        <end position="546"/>
    </location>
</feature>